<dbReference type="PIRSF" id="PIRSF001332">
    <property type="entry name" value="Acetolac_decarb"/>
    <property type="match status" value="1"/>
</dbReference>
<keyword evidence="11" id="KW-1185">Reference proteome</keyword>
<keyword evidence="6 9" id="KW-0210">Decarboxylase</keyword>
<comment type="caution">
    <text evidence="10">The sequence shown here is derived from an EMBL/GenBank/DDBJ whole genome shotgun (WGS) entry which is preliminary data.</text>
</comment>
<evidence type="ECO:0000256" key="2">
    <source>
        <dbReference type="ARBA" id="ARBA00005170"/>
    </source>
</evidence>
<evidence type="ECO:0000313" key="11">
    <source>
        <dbReference type="Proteomes" id="UP000193040"/>
    </source>
</evidence>
<evidence type="ECO:0000256" key="1">
    <source>
        <dbReference type="ARBA" id="ARBA00001784"/>
    </source>
</evidence>
<dbReference type="GO" id="GO:0045151">
    <property type="term" value="P:acetoin biosynthetic process"/>
    <property type="evidence" value="ECO:0007669"/>
    <property type="project" value="UniProtKB-UniRule"/>
</dbReference>
<keyword evidence="8 9" id="KW-0456">Lyase</keyword>
<dbReference type="RefSeq" id="WP_084947467.1">
    <property type="nucleotide sequence ID" value="NZ_MZZM01000005.1"/>
</dbReference>
<dbReference type="PANTHER" id="PTHR35524">
    <property type="entry name" value="ALPHA-ACETOLACTATE DECARBOXYLASE"/>
    <property type="match status" value="1"/>
</dbReference>
<name>A0A1X0YGF4_MYCSI</name>
<gene>
    <name evidence="10" type="ORF">B5M45_02120</name>
</gene>
<dbReference type="AlphaFoldDB" id="A0A1X0YGF4"/>
<dbReference type="InterPro" id="IPR005128">
    <property type="entry name" value="Acetolactate_a_deCO2ase"/>
</dbReference>
<evidence type="ECO:0000313" key="10">
    <source>
        <dbReference type="EMBL" id="ORJ64037.1"/>
    </source>
</evidence>
<evidence type="ECO:0000256" key="4">
    <source>
        <dbReference type="ARBA" id="ARBA00013204"/>
    </source>
</evidence>
<evidence type="ECO:0000256" key="7">
    <source>
        <dbReference type="ARBA" id="ARBA00023061"/>
    </source>
</evidence>
<dbReference type="STRING" id="1784.VC42_04575"/>
<evidence type="ECO:0000256" key="8">
    <source>
        <dbReference type="ARBA" id="ARBA00023239"/>
    </source>
</evidence>
<protein>
    <recommendedName>
        <fullName evidence="5 9">Alpha-acetolactate decarboxylase</fullName>
        <ecNumber evidence="4 9">4.1.1.5</ecNumber>
    </recommendedName>
</protein>
<dbReference type="Pfam" id="PF03306">
    <property type="entry name" value="AAL_decarboxy"/>
    <property type="match status" value="1"/>
</dbReference>
<dbReference type="UniPathway" id="UPA00626">
    <property type="reaction ID" value="UER00678"/>
</dbReference>
<dbReference type="NCBIfam" id="TIGR01252">
    <property type="entry name" value="acetolac_decarb"/>
    <property type="match status" value="1"/>
</dbReference>
<dbReference type="EC" id="4.1.1.5" evidence="4 9"/>
<dbReference type="Proteomes" id="UP000193040">
    <property type="component" value="Unassembled WGS sequence"/>
</dbReference>
<dbReference type="SUPFAM" id="SSF117856">
    <property type="entry name" value="AF0104/ALDC/Ptd012-like"/>
    <property type="match status" value="1"/>
</dbReference>
<dbReference type="CDD" id="cd17299">
    <property type="entry name" value="acetolactate_decarboxylase"/>
    <property type="match status" value="1"/>
</dbReference>
<comment type="similarity">
    <text evidence="3 9">Belongs to the alpha-acetolactate decarboxylase family.</text>
</comment>
<proteinExistence type="inferred from homology"/>
<accession>A0A1X0YGF4</accession>
<evidence type="ECO:0000256" key="5">
    <source>
        <dbReference type="ARBA" id="ARBA00020164"/>
    </source>
</evidence>
<evidence type="ECO:0000256" key="6">
    <source>
        <dbReference type="ARBA" id="ARBA00022793"/>
    </source>
</evidence>
<dbReference type="GO" id="GO:0047605">
    <property type="term" value="F:acetolactate decarboxylase activity"/>
    <property type="evidence" value="ECO:0007669"/>
    <property type="project" value="UniProtKB-UniRule"/>
</dbReference>
<sequence>MTTRTSAYDHFKHWAATLLEHQRDSADGADEVYQFSTIGALLDGVYDGDVTVADILRHGDFGLGTFNHLDGEMVILDGVCYRLRADGTATRAASTDRTPFAAVTRFRTDFDIHICNTANRSQVLGAVDRQIESVNLIYGIRISGRFRELHTRTVMEQHRPYPPLTEATGGQAETRFTDVSGVLVGFRTPQFQQGISVAGYHLHFLNTDRTGGGHVLDFTVDEGVVAVSGASQLHLSLPTSGAFLDASLSGDHLSEQINAAEGARNGEDSR</sequence>
<evidence type="ECO:0000256" key="3">
    <source>
        <dbReference type="ARBA" id="ARBA00007106"/>
    </source>
</evidence>
<evidence type="ECO:0000256" key="9">
    <source>
        <dbReference type="PIRNR" id="PIRNR001332"/>
    </source>
</evidence>
<comment type="catalytic activity">
    <reaction evidence="1 9">
        <text>(2S)-2-acetolactate + H(+) = (R)-acetoin + CO2</text>
        <dbReference type="Rhea" id="RHEA:21580"/>
        <dbReference type="ChEBI" id="CHEBI:15378"/>
        <dbReference type="ChEBI" id="CHEBI:15686"/>
        <dbReference type="ChEBI" id="CHEBI:16526"/>
        <dbReference type="ChEBI" id="CHEBI:58476"/>
        <dbReference type="EC" id="4.1.1.5"/>
    </reaction>
</comment>
<reference evidence="10 11" key="1">
    <citation type="submission" date="2017-03" db="EMBL/GenBank/DDBJ databases">
        <title>Genomic insights into Mycobacterium simiae human colonization.</title>
        <authorList>
            <person name="Steffani J.L."/>
            <person name="Brunck M.E."/>
            <person name="Cruz E."/>
            <person name="Montiel R."/>
            <person name="Barona F."/>
        </authorList>
    </citation>
    <scope>NUCLEOTIDE SEQUENCE [LARGE SCALE GENOMIC DNA]</scope>
    <source>
        <strain evidence="10 11">MsiGto</strain>
    </source>
</reference>
<organism evidence="10 11">
    <name type="scientific">Mycobacterium simiae</name>
    <name type="common">Mycobacterium habana</name>
    <dbReference type="NCBI Taxonomy" id="1784"/>
    <lineage>
        <taxon>Bacteria</taxon>
        <taxon>Bacillati</taxon>
        <taxon>Actinomycetota</taxon>
        <taxon>Actinomycetes</taxon>
        <taxon>Mycobacteriales</taxon>
        <taxon>Mycobacteriaceae</taxon>
        <taxon>Mycobacterium</taxon>
        <taxon>Mycobacterium simiae complex</taxon>
    </lineage>
</organism>
<dbReference type="EMBL" id="MZZM01000005">
    <property type="protein sequence ID" value="ORJ64037.1"/>
    <property type="molecule type" value="Genomic_DNA"/>
</dbReference>
<dbReference type="PANTHER" id="PTHR35524:SF1">
    <property type="entry name" value="ALPHA-ACETOLACTATE DECARBOXYLASE"/>
    <property type="match status" value="1"/>
</dbReference>
<keyword evidence="7 9" id="KW-0005">Acetoin biosynthesis</keyword>
<comment type="pathway">
    <text evidence="2 9">Polyol metabolism; (R,R)-butane-2,3-diol biosynthesis; (R,R)-butane-2,3-diol from pyruvate: step 2/3.</text>
</comment>
<dbReference type="Gene3D" id="3.30.1330.80">
    <property type="entry name" value="Hypothetical protein, similar to alpha- acetolactate decarboxylase, domain 2"/>
    <property type="match status" value="2"/>
</dbReference>